<feature type="chain" id="PRO_5045970878" evidence="2">
    <location>
        <begin position="33"/>
        <end position="265"/>
    </location>
</feature>
<reference evidence="4 5" key="1">
    <citation type="submission" date="2024-12" db="EMBL/GenBank/DDBJ databases">
        <title>Forecasting of Potato common scab and diversities of Pathogenic streptomyces spp. in china.</title>
        <authorList>
            <person name="Handique U."/>
            <person name="Wu J."/>
        </authorList>
    </citation>
    <scope>NUCLEOTIDE SEQUENCE [LARGE SCALE GENOMIC DNA]</scope>
    <source>
        <strain evidence="4 5">ZRIMU1530</strain>
    </source>
</reference>
<dbReference type="Proteomes" id="UP001631957">
    <property type="component" value="Unassembled WGS sequence"/>
</dbReference>
<feature type="compositionally biased region" description="Gly residues" evidence="1">
    <location>
        <begin position="63"/>
        <end position="72"/>
    </location>
</feature>
<evidence type="ECO:0000256" key="1">
    <source>
        <dbReference type="SAM" id="MobiDB-lite"/>
    </source>
</evidence>
<proteinExistence type="predicted"/>
<dbReference type="Pfam" id="PF14016">
    <property type="entry name" value="DUF4232"/>
    <property type="match status" value="1"/>
</dbReference>
<feature type="compositionally biased region" description="Low complexity" evidence="1">
    <location>
        <begin position="42"/>
        <end position="62"/>
    </location>
</feature>
<feature type="signal peptide" evidence="2">
    <location>
        <begin position="1"/>
        <end position="32"/>
    </location>
</feature>
<dbReference type="PROSITE" id="PS51257">
    <property type="entry name" value="PROKAR_LIPOPROTEIN"/>
    <property type="match status" value="1"/>
</dbReference>
<dbReference type="EMBL" id="JBJVNI010000012">
    <property type="protein sequence ID" value="MFM9611568.1"/>
    <property type="molecule type" value="Genomic_DNA"/>
</dbReference>
<feature type="compositionally biased region" description="Low complexity" evidence="1">
    <location>
        <begin position="73"/>
        <end position="107"/>
    </location>
</feature>
<evidence type="ECO:0000313" key="4">
    <source>
        <dbReference type="EMBL" id="MFM9611568.1"/>
    </source>
</evidence>
<evidence type="ECO:0000256" key="2">
    <source>
        <dbReference type="SAM" id="SignalP"/>
    </source>
</evidence>
<organism evidence="4 5">
    <name type="scientific">Streptomyces niveiscabiei</name>
    <dbReference type="NCBI Taxonomy" id="164115"/>
    <lineage>
        <taxon>Bacteria</taxon>
        <taxon>Bacillati</taxon>
        <taxon>Actinomycetota</taxon>
        <taxon>Actinomycetes</taxon>
        <taxon>Kitasatosporales</taxon>
        <taxon>Streptomycetaceae</taxon>
        <taxon>Streptomyces</taxon>
    </lineage>
</organism>
<dbReference type="RefSeq" id="WP_409123879.1">
    <property type="nucleotide sequence ID" value="NZ_JBJVNI010000012.1"/>
</dbReference>
<sequence length="265" mass="25600">MSGFRTSRTRRVRLVSAAAGVVIAALSMTACKDGTGVDVTGAPVPASSSDTPSASAPASGSGSASGGAGASGASGVSTSTGGSSAGSSSGKGSSVSAGTSGGTAASGSTGGSSAGKSTGKAASPVTCEGSNTKTVASPVNRPVNHMLLTVTNTGSKPCFLYYYPAVAFAGAQSAPPVIEDSQPQAVVTLEPGQSGYAGVALSATDGSASGGRTVKSLDVYFYGRNLDGGSVGSGAKPKLPAGGVYIDDSLKVTYWQQDMDDALMW</sequence>
<keyword evidence="2" id="KW-0732">Signal</keyword>
<accession>A0ABW9HVV9</accession>
<dbReference type="InterPro" id="IPR025326">
    <property type="entry name" value="DUF4232"/>
</dbReference>
<comment type="caution">
    <text evidence="4">The sequence shown here is derived from an EMBL/GenBank/DDBJ whole genome shotgun (WGS) entry which is preliminary data.</text>
</comment>
<feature type="compositionally biased region" description="Low complexity" evidence="1">
    <location>
        <begin position="114"/>
        <end position="124"/>
    </location>
</feature>
<gene>
    <name evidence="4" type="ORF">ACKI18_22990</name>
</gene>
<feature type="domain" description="DUF4232" evidence="3">
    <location>
        <begin position="127"/>
        <end position="256"/>
    </location>
</feature>
<name>A0ABW9HVV9_9ACTN</name>
<evidence type="ECO:0000313" key="5">
    <source>
        <dbReference type="Proteomes" id="UP001631957"/>
    </source>
</evidence>
<keyword evidence="5" id="KW-1185">Reference proteome</keyword>
<evidence type="ECO:0000259" key="3">
    <source>
        <dbReference type="Pfam" id="PF14016"/>
    </source>
</evidence>
<protein>
    <submittedName>
        <fullName evidence="4">DUF4232 domain-containing protein</fullName>
    </submittedName>
</protein>
<feature type="region of interest" description="Disordered" evidence="1">
    <location>
        <begin position="42"/>
        <end position="133"/>
    </location>
</feature>